<dbReference type="EMBL" id="JBHSIT010000005">
    <property type="protein sequence ID" value="MFC4909619.1"/>
    <property type="molecule type" value="Genomic_DNA"/>
</dbReference>
<accession>A0ABV9U1B2</accession>
<dbReference type="Gene3D" id="3.40.50.2300">
    <property type="match status" value="1"/>
</dbReference>
<keyword evidence="1" id="KW-0805">Transcription regulation</keyword>
<protein>
    <submittedName>
        <fullName evidence="5">LuxR C-terminal-related transcriptional regulator</fullName>
    </submittedName>
</protein>
<evidence type="ECO:0000256" key="2">
    <source>
        <dbReference type="ARBA" id="ARBA00023125"/>
    </source>
</evidence>
<dbReference type="InterPro" id="IPR016032">
    <property type="entry name" value="Sig_transdc_resp-reg_C-effctor"/>
</dbReference>
<dbReference type="SMART" id="SM00421">
    <property type="entry name" value="HTH_LUXR"/>
    <property type="match status" value="1"/>
</dbReference>
<dbReference type="CDD" id="cd06170">
    <property type="entry name" value="LuxR_C_like"/>
    <property type="match status" value="1"/>
</dbReference>
<proteinExistence type="predicted"/>
<dbReference type="InterPro" id="IPR000792">
    <property type="entry name" value="Tscrpt_reg_LuxR_C"/>
</dbReference>
<dbReference type="PROSITE" id="PS50043">
    <property type="entry name" value="HTH_LUXR_2"/>
    <property type="match status" value="1"/>
</dbReference>
<dbReference type="PANTHER" id="PTHR44688:SF16">
    <property type="entry name" value="DNA-BINDING TRANSCRIPTIONAL ACTIVATOR DEVR_DOSR"/>
    <property type="match status" value="1"/>
</dbReference>
<keyword evidence="6" id="KW-1185">Reference proteome</keyword>
<evidence type="ECO:0000259" key="4">
    <source>
        <dbReference type="PROSITE" id="PS50043"/>
    </source>
</evidence>
<comment type="caution">
    <text evidence="5">The sequence shown here is derived from an EMBL/GenBank/DDBJ whole genome shotgun (WGS) entry which is preliminary data.</text>
</comment>
<keyword evidence="3" id="KW-0804">Transcription</keyword>
<dbReference type="Pfam" id="PF00196">
    <property type="entry name" value="GerE"/>
    <property type="match status" value="1"/>
</dbReference>
<feature type="domain" description="HTH luxR-type" evidence="4">
    <location>
        <begin position="141"/>
        <end position="206"/>
    </location>
</feature>
<name>A0ABV9U1B2_9ACTN</name>
<evidence type="ECO:0000313" key="5">
    <source>
        <dbReference type="EMBL" id="MFC4909619.1"/>
    </source>
</evidence>
<dbReference type="SUPFAM" id="SSF46894">
    <property type="entry name" value="C-terminal effector domain of the bipartite response regulators"/>
    <property type="match status" value="1"/>
</dbReference>
<dbReference type="Proteomes" id="UP001595872">
    <property type="component" value="Unassembled WGS sequence"/>
</dbReference>
<evidence type="ECO:0000313" key="6">
    <source>
        <dbReference type="Proteomes" id="UP001595872"/>
    </source>
</evidence>
<keyword evidence="2" id="KW-0238">DNA-binding</keyword>
<evidence type="ECO:0000256" key="1">
    <source>
        <dbReference type="ARBA" id="ARBA00023015"/>
    </source>
</evidence>
<evidence type="ECO:0000256" key="3">
    <source>
        <dbReference type="ARBA" id="ARBA00023163"/>
    </source>
</evidence>
<dbReference type="PRINTS" id="PR00038">
    <property type="entry name" value="HTHLUXR"/>
</dbReference>
<dbReference type="RefSeq" id="WP_378257260.1">
    <property type="nucleotide sequence ID" value="NZ_JBHSIT010000005.1"/>
</dbReference>
<sequence length="208" mass="22066">MTTTVSAVRVAVHAPDPISLAGVTSGLRGRPELNLAADDDAEVRVVVADTMDETARGLLRRAARTGQARTVLVVSDIKEAQLLDAVEAGVVAILWRREAGADALSRAVLAAARGGADLPPDLLGRLLKQVGRLQRGVLHAQGFTSAGLAERELEVLGLVAEGMDTAEIAAKLSYSERTVKNVLHGLMSRLHLRNRAHAVAYAIREGYL</sequence>
<gene>
    <name evidence="5" type="ORF">ACFPCY_20010</name>
</gene>
<reference evidence="6" key="1">
    <citation type="journal article" date="2019" name="Int. J. Syst. Evol. Microbiol.">
        <title>The Global Catalogue of Microorganisms (GCM) 10K type strain sequencing project: providing services to taxonomists for standard genome sequencing and annotation.</title>
        <authorList>
            <consortium name="The Broad Institute Genomics Platform"/>
            <consortium name="The Broad Institute Genome Sequencing Center for Infectious Disease"/>
            <person name="Wu L."/>
            <person name="Ma J."/>
        </authorList>
    </citation>
    <scope>NUCLEOTIDE SEQUENCE [LARGE SCALE GENOMIC DNA]</scope>
    <source>
        <strain evidence="6">KLKA75</strain>
    </source>
</reference>
<organism evidence="5 6">
    <name type="scientific">Actinomadura gamaensis</name>
    <dbReference type="NCBI Taxonomy" id="1763541"/>
    <lineage>
        <taxon>Bacteria</taxon>
        <taxon>Bacillati</taxon>
        <taxon>Actinomycetota</taxon>
        <taxon>Actinomycetes</taxon>
        <taxon>Streptosporangiales</taxon>
        <taxon>Thermomonosporaceae</taxon>
        <taxon>Actinomadura</taxon>
    </lineage>
</organism>
<dbReference type="PANTHER" id="PTHR44688">
    <property type="entry name" value="DNA-BINDING TRANSCRIPTIONAL ACTIVATOR DEVR_DOSR"/>
    <property type="match status" value="1"/>
</dbReference>